<dbReference type="Gene3D" id="3.40.50.300">
    <property type="entry name" value="P-loop containing nucleotide triphosphate hydrolases"/>
    <property type="match status" value="1"/>
</dbReference>
<dbReference type="SMART" id="SM00382">
    <property type="entry name" value="AAA"/>
    <property type="match status" value="1"/>
</dbReference>
<reference evidence="6 7" key="1">
    <citation type="submission" date="2020-08" db="EMBL/GenBank/DDBJ databases">
        <title>Cohnella phylogeny.</title>
        <authorList>
            <person name="Dunlap C."/>
        </authorList>
    </citation>
    <scope>NUCLEOTIDE SEQUENCE [LARGE SCALE GENOMIC DNA]</scope>
    <source>
        <strain evidence="6 7">DSM 25239</strain>
    </source>
</reference>
<comment type="similarity">
    <text evidence="1">Belongs to the ABC transporter superfamily.</text>
</comment>
<accession>A0A841UCG6</accession>
<keyword evidence="2" id="KW-0813">Transport</keyword>
<dbReference type="InterPro" id="IPR003593">
    <property type="entry name" value="AAA+_ATPase"/>
</dbReference>
<evidence type="ECO:0000313" key="7">
    <source>
        <dbReference type="Proteomes" id="UP000553776"/>
    </source>
</evidence>
<dbReference type="GO" id="GO:0016887">
    <property type="term" value="F:ATP hydrolysis activity"/>
    <property type="evidence" value="ECO:0007669"/>
    <property type="project" value="InterPro"/>
</dbReference>
<sequence length="255" mass="28379">MNGDTVLDIQGVTKTYRNKRGVENIALRVEKGEVYGFFGPNGAGKTTVMKIATGLIRADRGRVLLFGHDVAERYEDAMRQVGVMIERAEAFEYMSGYRNLELAARLYPELPRSRIDEALELVGLGANKKEKVGHYSLGMKQRLGIASAILSKPKLLILDEPTNGLDIEGMIEMRELIRSLAREEGITFFLSSHLLSEMETVCSRIGIVHNGKLIQERSMAELGEQSGQSLESYFVERIRAERGAGGHEIAQGMHH</sequence>
<evidence type="ECO:0000256" key="2">
    <source>
        <dbReference type="ARBA" id="ARBA00022448"/>
    </source>
</evidence>
<dbReference type="RefSeq" id="WP_185139842.1">
    <property type="nucleotide sequence ID" value="NZ_BORM01000001.1"/>
</dbReference>
<evidence type="ECO:0000256" key="1">
    <source>
        <dbReference type="ARBA" id="ARBA00005417"/>
    </source>
</evidence>
<keyword evidence="7" id="KW-1185">Reference proteome</keyword>
<dbReference type="Proteomes" id="UP000553776">
    <property type="component" value="Unassembled WGS sequence"/>
</dbReference>
<evidence type="ECO:0000313" key="6">
    <source>
        <dbReference type="EMBL" id="MBB6695893.1"/>
    </source>
</evidence>
<evidence type="ECO:0000256" key="4">
    <source>
        <dbReference type="ARBA" id="ARBA00022840"/>
    </source>
</evidence>
<dbReference type="AlphaFoldDB" id="A0A841UCG6"/>
<comment type="caution">
    <text evidence="6">The sequence shown here is derived from an EMBL/GenBank/DDBJ whole genome shotgun (WGS) entry which is preliminary data.</text>
</comment>
<feature type="domain" description="ABC transporter" evidence="5">
    <location>
        <begin position="7"/>
        <end position="235"/>
    </location>
</feature>
<evidence type="ECO:0000259" key="5">
    <source>
        <dbReference type="PROSITE" id="PS50893"/>
    </source>
</evidence>
<dbReference type="InterPro" id="IPR017871">
    <property type="entry name" value="ABC_transporter-like_CS"/>
</dbReference>
<dbReference type="PANTHER" id="PTHR43335:SF4">
    <property type="entry name" value="ABC TRANSPORTER, ATP-BINDING PROTEIN"/>
    <property type="match status" value="1"/>
</dbReference>
<dbReference type="SUPFAM" id="SSF52540">
    <property type="entry name" value="P-loop containing nucleoside triphosphate hydrolases"/>
    <property type="match status" value="1"/>
</dbReference>
<dbReference type="InterPro" id="IPR003439">
    <property type="entry name" value="ABC_transporter-like_ATP-bd"/>
</dbReference>
<dbReference type="PROSITE" id="PS00211">
    <property type="entry name" value="ABC_TRANSPORTER_1"/>
    <property type="match status" value="1"/>
</dbReference>
<gene>
    <name evidence="6" type="ORF">H7B90_31340</name>
</gene>
<name>A0A841UCG6_9BACL</name>
<dbReference type="PANTHER" id="PTHR43335">
    <property type="entry name" value="ABC TRANSPORTER, ATP-BINDING PROTEIN"/>
    <property type="match status" value="1"/>
</dbReference>
<dbReference type="PROSITE" id="PS50893">
    <property type="entry name" value="ABC_TRANSPORTER_2"/>
    <property type="match status" value="1"/>
</dbReference>
<dbReference type="InterPro" id="IPR027417">
    <property type="entry name" value="P-loop_NTPase"/>
</dbReference>
<proteinExistence type="inferred from homology"/>
<dbReference type="EMBL" id="JACJVR010000145">
    <property type="protein sequence ID" value="MBB6695893.1"/>
    <property type="molecule type" value="Genomic_DNA"/>
</dbReference>
<keyword evidence="3" id="KW-0547">Nucleotide-binding</keyword>
<dbReference type="GO" id="GO:0005524">
    <property type="term" value="F:ATP binding"/>
    <property type="evidence" value="ECO:0007669"/>
    <property type="project" value="UniProtKB-KW"/>
</dbReference>
<dbReference type="Pfam" id="PF00005">
    <property type="entry name" value="ABC_tran"/>
    <property type="match status" value="1"/>
</dbReference>
<keyword evidence="4 6" id="KW-0067">ATP-binding</keyword>
<protein>
    <submittedName>
        <fullName evidence="6">ATP-binding cassette domain-containing protein</fullName>
    </submittedName>
</protein>
<organism evidence="6 7">
    <name type="scientific">Cohnella xylanilytica</name>
    <dbReference type="NCBI Taxonomy" id="557555"/>
    <lineage>
        <taxon>Bacteria</taxon>
        <taxon>Bacillati</taxon>
        <taxon>Bacillota</taxon>
        <taxon>Bacilli</taxon>
        <taxon>Bacillales</taxon>
        <taxon>Paenibacillaceae</taxon>
        <taxon>Cohnella</taxon>
    </lineage>
</organism>
<evidence type="ECO:0000256" key="3">
    <source>
        <dbReference type="ARBA" id="ARBA00022741"/>
    </source>
</evidence>